<comment type="cofactor">
    <cofactor evidence="1">
        <name>FMN</name>
        <dbReference type="ChEBI" id="CHEBI:58210"/>
    </cofactor>
</comment>
<dbReference type="KEGG" id="abas:ACPOL_0666"/>
<protein>
    <submittedName>
        <fullName evidence="5">NADH:flavin oxidoreductase</fullName>
    </submittedName>
</protein>
<organism evidence="5 6">
    <name type="scientific">Acidisarcina polymorpha</name>
    <dbReference type="NCBI Taxonomy" id="2211140"/>
    <lineage>
        <taxon>Bacteria</taxon>
        <taxon>Pseudomonadati</taxon>
        <taxon>Acidobacteriota</taxon>
        <taxon>Terriglobia</taxon>
        <taxon>Terriglobales</taxon>
        <taxon>Acidobacteriaceae</taxon>
        <taxon>Acidisarcina</taxon>
    </lineage>
</organism>
<evidence type="ECO:0000256" key="1">
    <source>
        <dbReference type="ARBA" id="ARBA00001917"/>
    </source>
</evidence>
<dbReference type="GO" id="GO:0005829">
    <property type="term" value="C:cytosol"/>
    <property type="evidence" value="ECO:0007669"/>
    <property type="project" value="UniProtKB-ARBA"/>
</dbReference>
<feature type="domain" description="NADH:flavin oxidoreductase/NADH oxidase N-terminal" evidence="4">
    <location>
        <begin position="9"/>
        <end position="349"/>
    </location>
</feature>
<dbReference type="Proteomes" id="UP000253606">
    <property type="component" value="Chromosome"/>
</dbReference>
<dbReference type="InterPro" id="IPR045247">
    <property type="entry name" value="Oye-like"/>
</dbReference>
<dbReference type="InterPro" id="IPR013785">
    <property type="entry name" value="Aldolase_TIM"/>
</dbReference>
<dbReference type="GO" id="GO:0016628">
    <property type="term" value="F:oxidoreductase activity, acting on the CH-CH group of donors, NAD or NADP as acceptor"/>
    <property type="evidence" value="ECO:0007669"/>
    <property type="project" value="UniProtKB-ARBA"/>
</dbReference>
<evidence type="ECO:0000313" key="6">
    <source>
        <dbReference type="Proteomes" id="UP000253606"/>
    </source>
</evidence>
<gene>
    <name evidence="5" type="ORF">ACPOL_0666</name>
</gene>
<dbReference type="Pfam" id="PF00724">
    <property type="entry name" value="Oxidored_FMN"/>
    <property type="match status" value="1"/>
</dbReference>
<evidence type="ECO:0000256" key="2">
    <source>
        <dbReference type="ARBA" id="ARBA00005979"/>
    </source>
</evidence>
<accession>A0A2Z5FT82</accession>
<evidence type="ECO:0000256" key="3">
    <source>
        <dbReference type="ARBA" id="ARBA00023002"/>
    </source>
</evidence>
<dbReference type="FunFam" id="3.20.20.70:FF:000059">
    <property type="entry name" value="N-ethylmaleimide reductase, FMN-linked"/>
    <property type="match status" value="1"/>
</dbReference>
<keyword evidence="6" id="KW-1185">Reference proteome</keyword>
<dbReference type="PANTHER" id="PTHR22893">
    <property type="entry name" value="NADH OXIDOREDUCTASE-RELATED"/>
    <property type="match status" value="1"/>
</dbReference>
<reference evidence="5 6" key="1">
    <citation type="journal article" date="2018" name="Front. Microbiol.">
        <title>Hydrolytic Capabilities as a Key to Environmental Success: Chitinolytic and Cellulolytic Acidobacteria From Acidic Sub-arctic Soils and Boreal Peatlands.</title>
        <authorList>
            <person name="Belova S.E."/>
            <person name="Ravin N.V."/>
            <person name="Pankratov T.A."/>
            <person name="Rakitin A.L."/>
            <person name="Ivanova A.A."/>
            <person name="Beletsky A.V."/>
            <person name="Mardanov A.V."/>
            <person name="Sinninghe Damste J.S."/>
            <person name="Dedysh S.N."/>
        </authorList>
    </citation>
    <scope>NUCLEOTIDE SEQUENCE [LARGE SCALE GENOMIC DNA]</scope>
    <source>
        <strain evidence="5 6">SBC82</strain>
    </source>
</reference>
<dbReference type="GO" id="GO:0010181">
    <property type="term" value="F:FMN binding"/>
    <property type="evidence" value="ECO:0007669"/>
    <property type="project" value="InterPro"/>
</dbReference>
<dbReference type="Gene3D" id="3.20.20.70">
    <property type="entry name" value="Aldolase class I"/>
    <property type="match status" value="1"/>
</dbReference>
<comment type="similarity">
    <text evidence="2">Belongs to the NADH:flavin oxidoreductase/NADH oxidase family.</text>
</comment>
<evidence type="ECO:0000259" key="4">
    <source>
        <dbReference type="Pfam" id="PF00724"/>
    </source>
</evidence>
<dbReference type="OrthoDB" id="9772736at2"/>
<sequence length="378" mass="41382">MKTSKEQALFTPLQIGAVSLKHRVVMAPLTRSRSIQPNSIPGDLMADYYKQRASDGGLIIGEATNISLTSRGWLGSPGLYLAEHVEGWKKVLKGVHAKGGIMFAQLWHTGRASHVTMTGGATPVTASVNPTYWENPAQVVSTPDGWIQPSPHRALEVKEIAAIVEDYRKAAQRAKDAGFDGVELHAANGYLIDQFLQDGSNQRTDEYGGSYENRSRLLLEAVAALVSVWGGDRVAVRIGPGGTFNAMHDSNPEPLFAYVAEQLNQFNLAYLHIIEPRVKGNIVIHENQGPVASERLRKIFKGKIIAAGGFEPDTAEESVVKGVLDAVAFGRHFISNPDLPKRIEDGLPLAEYDRSTFYTFDPKGYNDYPAYSTQYASK</sequence>
<dbReference type="EMBL" id="CP030840">
    <property type="protein sequence ID" value="AXC10033.1"/>
    <property type="molecule type" value="Genomic_DNA"/>
</dbReference>
<dbReference type="CDD" id="cd02933">
    <property type="entry name" value="OYE_like_FMN"/>
    <property type="match status" value="1"/>
</dbReference>
<dbReference type="AlphaFoldDB" id="A0A2Z5FT82"/>
<dbReference type="InterPro" id="IPR001155">
    <property type="entry name" value="OxRdtase_FMN_N"/>
</dbReference>
<name>A0A2Z5FT82_9BACT</name>
<dbReference type="RefSeq" id="WP_114205748.1">
    <property type="nucleotide sequence ID" value="NZ_CP030840.1"/>
</dbReference>
<proteinExistence type="inferred from homology"/>
<dbReference type="PANTHER" id="PTHR22893:SF91">
    <property type="entry name" value="NADPH DEHYDROGENASE 2-RELATED"/>
    <property type="match status" value="1"/>
</dbReference>
<keyword evidence="3" id="KW-0560">Oxidoreductase</keyword>
<dbReference type="SUPFAM" id="SSF51395">
    <property type="entry name" value="FMN-linked oxidoreductases"/>
    <property type="match status" value="1"/>
</dbReference>
<evidence type="ECO:0000313" key="5">
    <source>
        <dbReference type="EMBL" id="AXC10033.1"/>
    </source>
</evidence>